<gene>
    <name evidence="1" type="ORF">ALO35_04284</name>
</gene>
<evidence type="ECO:0000313" key="1">
    <source>
        <dbReference type="EMBL" id="KPX67095.1"/>
    </source>
</evidence>
<evidence type="ECO:0000313" key="2">
    <source>
        <dbReference type="Proteomes" id="UP000050265"/>
    </source>
</evidence>
<sequence length="102" mass="11427">MIEKDVEHNACIASPLGWKAGNGSLDQRVAVSESVNAAMQPNGRFKLCRKTSRQRTFDEVAIQAAKQLSRPMPAEMKMCQIVHACKPTPLSRPRSIYRYNPI</sequence>
<name>A0A0N8RW61_PSEAV</name>
<proteinExistence type="predicted"/>
<dbReference type="Proteomes" id="UP000050265">
    <property type="component" value="Unassembled WGS sequence"/>
</dbReference>
<comment type="caution">
    <text evidence="1">The sequence shown here is derived from an EMBL/GenBank/DDBJ whole genome shotgun (WGS) entry which is preliminary data.</text>
</comment>
<dbReference type="PATRIC" id="fig|53707.9.peg.6367"/>
<accession>A0A0N8RW61</accession>
<dbReference type="AlphaFoldDB" id="A0A0N8RW61"/>
<organism evidence="1 2">
    <name type="scientific">Pseudomonas amygdali pv. lachrymans</name>
    <name type="common">Pseudomonas syringae pv. lachrymans</name>
    <dbReference type="NCBI Taxonomy" id="53707"/>
    <lineage>
        <taxon>Bacteria</taxon>
        <taxon>Pseudomonadati</taxon>
        <taxon>Pseudomonadota</taxon>
        <taxon>Gammaproteobacteria</taxon>
        <taxon>Pseudomonadales</taxon>
        <taxon>Pseudomonadaceae</taxon>
        <taxon>Pseudomonas</taxon>
        <taxon>Pseudomonas amygdali</taxon>
    </lineage>
</organism>
<reference evidence="1 2" key="1">
    <citation type="submission" date="2015-09" db="EMBL/GenBank/DDBJ databases">
        <title>Genome announcement of multiple Pseudomonas syringae strains.</title>
        <authorList>
            <person name="Thakur S."/>
            <person name="Wang P.W."/>
            <person name="Gong Y."/>
            <person name="Weir B.S."/>
            <person name="Guttman D.S."/>
        </authorList>
    </citation>
    <scope>NUCLEOTIDE SEQUENCE [LARGE SCALE GENOMIC DNA]</scope>
    <source>
        <strain evidence="1 2">ICMP3507</strain>
    </source>
</reference>
<dbReference type="EMBL" id="LJQP01000270">
    <property type="protein sequence ID" value="KPX67095.1"/>
    <property type="molecule type" value="Genomic_DNA"/>
</dbReference>
<protein>
    <submittedName>
        <fullName evidence="1">Uncharacterized protein</fullName>
    </submittedName>
</protein>